<evidence type="ECO:0000256" key="8">
    <source>
        <dbReference type="SAM" id="MobiDB-lite"/>
    </source>
</evidence>
<evidence type="ECO:0000256" key="7">
    <source>
        <dbReference type="HAMAP-Rule" id="MF_00440"/>
    </source>
</evidence>
<comment type="similarity">
    <text evidence="7">Belongs to the NrdR family.</text>
</comment>
<keyword evidence="6 7" id="KW-0804">Transcription</keyword>
<dbReference type="GO" id="GO:0008270">
    <property type="term" value="F:zinc ion binding"/>
    <property type="evidence" value="ECO:0007669"/>
    <property type="project" value="UniProtKB-UniRule"/>
</dbReference>
<evidence type="ECO:0000256" key="5">
    <source>
        <dbReference type="ARBA" id="ARBA00023125"/>
    </source>
</evidence>
<evidence type="ECO:0000256" key="6">
    <source>
        <dbReference type="ARBA" id="ARBA00023163"/>
    </source>
</evidence>
<dbReference type="GO" id="GO:0003677">
    <property type="term" value="F:DNA binding"/>
    <property type="evidence" value="ECO:0007669"/>
    <property type="project" value="UniProtKB-KW"/>
</dbReference>
<protein>
    <recommendedName>
        <fullName evidence="7">Transcriptional repressor NrdR</fullName>
    </recommendedName>
</protein>
<feature type="region of interest" description="Disordered" evidence="8">
    <location>
        <begin position="1"/>
        <end position="21"/>
    </location>
</feature>
<dbReference type="NCBIfam" id="TIGR00244">
    <property type="entry name" value="transcriptional regulator NrdR"/>
    <property type="match status" value="1"/>
</dbReference>
<evidence type="ECO:0000256" key="1">
    <source>
        <dbReference type="ARBA" id="ARBA00022491"/>
    </source>
</evidence>
<evidence type="ECO:0000313" key="11">
    <source>
        <dbReference type="Proteomes" id="UP000177187"/>
    </source>
</evidence>
<dbReference type="GO" id="GO:0045892">
    <property type="term" value="P:negative regulation of DNA-templated transcription"/>
    <property type="evidence" value="ECO:0007669"/>
    <property type="project" value="UniProtKB-UniRule"/>
</dbReference>
<organism evidence="10 11">
    <name type="scientific">Candidatus Coatesbacteria bacterium RBG_13_66_14</name>
    <dbReference type="NCBI Taxonomy" id="1817816"/>
    <lineage>
        <taxon>Bacteria</taxon>
        <taxon>Candidatus Coatesiibacteriota</taxon>
    </lineage>
</organism>
<dbReference type="Pfam" id="PF03477">
    <property type="entry name" value="ATP-cone"/>
    <property type="match status" value="1"/>
</dbReference>
<evidence type="ECO:0000259" key="9">
    <source>
        <dbReference type="PROSITE" id="PS51161"/>
    </source>
</evidence>
<feature type="domain" description="ATP-cone" evidence="9">
    <location>
        <begin position="49"/>
        <end position="139"/>
    </location>
</feature>
<evidence type="ECO:0000256" key="2">
    <source>
        <dbReference type="ARBA" id="ARBA00022741"/>
    </source>
</evidence>
<keyword evidence="3 7" id="KW-0067">ATP-binding</keyword>
<keyword evidence="4 7" id="KW-0805">Transcription regulation</keyword>
<dbReference type="PANTHER" id="PTHR30455:SF2">
    <property type="entry name" value="TRANSCRIPTIONAL REPRESSOR NRDR"/>
    <property type="match status" value="1"/>
</dbReference>
<keyword evidence="7" id="KW-0862">Zinc</keyword>
<keyword evidence="5 7" id="KW-0238">DNA-binding</keyword>
<comment type="caution">
    <text evidence="10">The sequence shown here is derived from an EMBL/GenBank/DDBJ whole genome shotgun (WGS) entry which is preliminary data.</text>
</comment>
<dbReference type="STRING" id="1817816.A2Y64_03480"/>
<comment type="function">
    <text evidence="7">Negatively regulates transcription of bacterial ribonucleotide reductase nrd genes and operons by binding to NrdR-boxes.</text>
</comment>
<dbReference type="AlphaFoldDB" id="A0A1F5F6U5"/>
<dbReference type="Proteomes" id="UP000177187">
    <property type="component" value="Unassembled WGS sequence"/>
</dbReference>
<feature type="compositionally biased region" description="Basic and acidic residues" evidence="8">
    <location>
        <begin position="9"/>
        <end position="21"/>
    </location>
</feature>
<dbReference type="PROSITE" id="PS51161">
    <property type="entry name" value="ATP_CONE"/>
    <property type="match status" value="1"/>
</dbReference>
<evidence type="ECO:0000313" key="10">
    <source>
        <dbReference type="EMBL" id="OGD75367.1"/>
    </source>
</evidence>
<dbReference type="PANTHER" id="PTHR30455">
    <property type="entry name" value="TRANSCRIPTIONAL REPRESSOR NRDR"/>
    <property type="match status" value="1"/>
</dbReference>
<keyword evidence="2 7" id="KW-0547">Nucleotide-binding</keyword>
<keyword evidence="7" id="KW-0863">Zinc-finger</keyword>
<dbReference type="InterPro" id="IPR003796">
    <property type="entry name" value="RNR_NrdR-like"/>
</dbReference>
<dbReference type="GO" id="GO:0005524">
    <property type="term" value="F:ATP binding"/>
    <property type="evidence" value="ECO:0007669"/>
    <property type="project" value="UniProtKB-UniRule"/>
</dbReference>
<name>A0A1F5F6U5_9BACT</name>
<accession>A0A1F5F6U5</accession>
<proteinExistence type="inferred from homology"/>
<dbReference type="Pfam" id="PF22811">
    <property type="entry name" value="Zn_ribbon_NrdR"/>
    <property type="match status" value="1"/>
</dbReference>
<dbReference type="HAMAP" id="MF_00440">
    <property type="entry name" value="NrdR"/>
    <property type="match status" value="1"/>
</dbReference>
<evidence type="ECO:0000256" key="3">
    <source>
        <dbReference type="ARBA" id="ARBA00022840"/>
    </source>
</evidence>
<dbReference type="InterPro" id="IPR005144">
    <property type="entry name" value="ATP-cone_dom"/>
</dbReference>
<comment type="cofactor">
    <cofactor evidence="7">
        <name>Zn(2+)</name>
        <dbReference type="ChEBI" id="CHEBI:29105"/>
    </cofactor>
    <text evidence="7">Binds 1 zinc ion.</text>
</comment>
<gene>
    <name evidence="7" type="primary">nrdR</name>
    <name evidence="10" type="ORF">A2Y64_03480</name>
</gene>
<keyword evidence="7" id="KW-0479">Metal-binding</keyword>
<evidence type="ECO:0000256" key="4">
    <source>
        <dbReference type="ARBA" id="ARBA00023015"/>
    </source>
</evidence>
<dbReference type="EMBL" id="MFAF01000075">
    <property type="protein sequence ID" value="OGD75367.1"/>
    <property type="molecule type" value="Genomic_DNA"/>
</dbReference>
<reference evidence="10 11" key="1">
    <citation type="journal article" date="2016" name="Nat. Commun.">
        <title>Thousands of microbial genomes shed light on interconnected biogeochemical processes in an aquifer system.</title>
        <authorList>
            <person name="Anantharaman K."/>
            <person name="Brown C.T."/>
            <person name="Hug L.A."/>
            <person name="Sharon I."/>
            <person name="Castelle C.J."/>
            <person name="Probst A.J."/>
            <person name="Thomas B.C."/>
            <person name="Singh A."/>
            <person name="Wilkins M.J."/>
            <person name="Karaoz U."/>
            <person name="Brodie E.L."/>
            <person name="Williams K.H."/>
            <person name="Hubbard S.S."/>
            <person name="Banfield J.F."/>
        </authorList>
    </citation>
    <scope>NUCLEOTIDE SEQUENCE [LARGE SCALE GENOMIC DNA]</scope>
</reference>
<feature type="zinc finger region" evidence="7">
    <location>
        <begin position="3"/>
        <end position="34"/>
    </location>
</feature>
<sequence>MRCPYCGEDSDKVTDTRPSRGGELVRRRRECLHCGRRYTTYEKVEEPELKVVKRDGRRERFDRVKIMTGLEKACEKRPISHDQLETVVARVETELRNRLGDEVESSEIGELLMQELADLDDVAYVRFASVYQQFAHTDQFTDALRRLREERRRRRTRKKPEEGQTLF</sequence>
<dbReference type="InterPro" id="IPR055173">
    <property type="entry name" value="NrdR-like_N"/>
</dbReference>
<keyword evidence="1 7" id="KW-0678">Repressor</keyword>